<feature type="domain" description="Four-carbon acid sugar kinase nucleotide binding" evidence="14">
    <location>
        <begin position="256"/>
        <end position="413"/>
    </location>
</feature>
<evidence type="ECO:0000259" key="13">
    <source>
        <dbReference type="Pfam" id="PF07005"/>
    </source>
</evidence>
<evidence type="ECO:0000256" key="3">
    <source>
        <dbReference type="ARBA" id="ARBA00022741"/>
    </source>
</evidence>
<proteinExistence type="inferred from homology"/>
<dbReference type="InterPro" id="IPR031475">
    <property type="entry name" value="NBD_C"/>
</dbReference>
<dbReference type="SUPFAM" id="SSF142764">
    <property type="entry name" value="YgbK-like"/>
    <property type="match status" value="1"/>
</dbReference>
<dbReference type="RefSeq" id="WP_183856321.1">
    <property type="nucleotide sequence ID" value="NZ_JACHOO010000005.1"/>
</dbReference>
<comment type="catalytic activity">
    <reaction evidence="7">
        <text>3-dehydro-L-erythronate + ATP = 3-dehydro-4-O-phospho-L-erythronate + ADP + H(+)</text>
        <dbReference type="Rhea" id="RHEA:52552"/>
        <dbReference type="ChEBI" id="CHEBI:15378"/>
        <dbReference type="ChEBI" id="CHEBI:30616"/>
        <dbReference type="ChEBI" id="CHEBI:136592"/>
        <dbReference type="ChEBI" id="CHEBI:136670"/>
        <dbReference type="ChEBI" id="CHEBI:456216"/>
        <dbReference type="EC" id="2.7.1.217"/>
    </reaction>
</comment>
<dbReference type="GO" id="GO:0016301">
    <property type="term" value="F:kinase activity"/>
    <property type="evidence" value="ECO:0007669"/>
    <property type="project" value="UniProtKB-KW"/>
</dbReference>
<comment type="similarity">
    <text evidence="1">Belongs to the four-carbon acid sugar kinase family.</text>
</comment>
<dbReference type="Pfam" id="PF07005">
    <property type="entry name" value="SBD_N"/>
    <property type="match status" value="1"/>
</dbReference>
<evidence type="ECO:0000256" key="5">
    <source>
        <dbReference type="ARBA" id="ARBA00022840"/>
    </source>
</evidence>
<evidence type="ECO:0000256" key="2">
    <source>
        <dbReference type="ARBA" id="ARBA00022679"/>
    </source>
</evidence>
<sequence length="421" mass="43255">MLLGAIADDLTGATDLALMLAREGMKTVQVVGTPPPGFDLGDAEAVVVALKSRTIPAAEAVALSLEAARALREAGARQLIFKYCSTFDSTEKGNIGPVAEALMDFLGVPLSIACPAFPANKRTVYRGHLFVGDQLLSDSPMKDHPLTPMRDANLVRVLQAQTRLPVGLVPREVVAKGAEGIRAAFAAAVAEGPRLMIVDAIEDDDLRAIGAAAAEMALVTGGSGIAIGLPENFRRAGLIEGRTGPAKLEAPAGRPVILAGSCSAATRRQVAAAIAAGLPALKIEPLAIAEGRETAETVLAFIAAAGDGPALAYASDTPEAVAKAQAALGVERAGALVEHLFAEVATRLREKGYTRFLVAGGETSGAVVQALGVPALAIGPEIDPGVPWTLSLGDDRPVALALKSGNFGTDDFFLKAWGLLV</sequence>
<keyword evidence="3" id="KW-0547">Nucleotide-binding</keyword>
<comment type="catalytic activity">
    <reaction evidence="8">
        <text>3-dehydro-D-erythronate + ATP = 3-dehydro-4-O-phospho-D-erythronate + ADP + H(+)</text>
        <dbReference type="Rhea" id="RHEA:52556"/>
        <dbReference type="ChEBI" id="CHEBI:15378"/>
        <dbReference type="ChEBI" id="CHEBI:30616"/>
        <dbReference type="ChEBI" id="CHEBI:57958"/>
        <dbReference type="ChEBI" id="CHEBI:136593"/>
        <dbReference type="ChEBI" id="CHEBI:456216"/>
        <dbReference type="EC" id="2.7.1.217"/>
    </reaction>
</comment>
<dbReference type="InterPro" id="IPR010737">
    <property type="entry name" value="4-carb_acid_sugar_kinase_N"/>
</dbReference>
<keyword evidence="16" id="KW-1185">Reference proteome</keyword>
<dbReference type="InterPro" id="IPR050007">
    <property type="entry name" value="OtnK"/>
</dbReference>
<protein>
    <recommendedName>
        <fullName evidence="11">3-oxo-tetronate kinase</fullName>
        <ecNumber evidence="10">2.7.1.217</ecNumber>
    </recommendedName>
    <alternativeName>
        <fullName evidence="12">3-dehydrotetronate 4-kinase</fullName>
    </alternativeName>
</protein>
<comment type="function">
    <text evidence="9">Catalyzes the ATP-dependent phosphorylation of 3-oxo-tetronate to 3-oxo-tetronate 4-phosphate.</text>
</comment>
<name>A0A7W9L2C8_9HYPH</name>
<reference evidence="15 16" key="1">
    <citation type="submission" date="2020-08" db="EMBL/GenBank/DDBJ databases">
        <title>Genomic Encyclopedia of Type Strains, Phase IV (KMG-IV): sequencing the most valuable type-strain genomes for metagenomic binning, comparative biology and taxonomic classification.</title>
        <authorList>
            <person name="Goeker M."/>
        </authorList>
    </citation>
    <scope>NUCLEOTIDE SEQUENCE [LARGE SCALE GENOMIC DNA]</scope>
    <source>
        <strain evidence="15 16">DSM 16268</strain>
    </source>
</reference>
<dbReference type="Gene3D" id="3.40.980.20">
    <property type="entry name" value="Four-carbon acid sugar kinase, nucleotide binding domain"/>
    <property type="match status" value="1"/>
</dbReference>
<evidence type="ECO:0000313" key="16">
    <source>
        <dbReference type="Proteomes" id="UP000523821"/>
    </source>
</evidence>
<dbReference type="Gene3D" id="3.40.50.10840">
    <property type="entry name" value="Putative sugar-binding, N-terminal domain"/>
    <property type="match status" value="1"/>
</dbReference>
<dbReference type="AlphaFoldDB" id="A0A7W9L2C8"/>
<evidence type="ECO:0000256" key="9">
    <source>
        <dbReference type="ARBA" id="ARBA00037335"/>
    </source>
</evidence>
<evidence type="ECO:0000256" key="4">
    <source>
        <dbReference type="ARBA" id="ARBA00022777"/>
    </source>
</evidence>
<evidence type="ECO:0000256" key="11">
    <source>
        <dbReference type="ARBA" id="ARBA00039461"/>
    </source>
</evidence>
<evidence type="ECO:0000256" key="6">
    <source>
        <dbReference type="ARBA" id="ARBA00023277"/>
    </source>
</evidence>
<evidence type="ECO:0000256" key="8">
    <source>
        <dbReference type="ARBA" id="ARBA00036346"/>
    </source>
</evidence>
<evidence type="ECO:0000259" key="14">
    <source>
        <dbReference type="Pfam" id="PF17042"/>
    </source>
</evidence>
<keyword evidence="6" id="KW-0119">Carbohydrate metabolism</keyword>
<evidence type="ECO:0000256" key="10">
    <source>
        <dbReference type="ARBA" id="ARBA00039095"/>
    </source>
</evidence>
<keyword evidence="2" id="KW-0808">Transferase</keyword>
<keyword evidence="4" id="KW-0418">Kinase</keyword>
<keyword evidence="5" id="KW-0067">ATP-binding</keyword>
<dbReference type="InterPro" id="IPR042213">
    <property type="entry name" value="NBD_C_sf"/>
</dbReference>
<organism evidence="15 16">
    <name type="scientific">Prosthecomicrobium pneumaticum</name>
    <dbReference type="NCBI Taxonomy" id="81895"/>
    <lineage>
        <taxon>Bacteria</taxon>
        <taxon>Pseudomonadati</taxon>
        <taxon>Pseudomonadota</taxon>
        <taxon>Alphaproteobacteria</taxon>
        <taxon>Hyphomicrobiales</taxon>
        <taxon>Kaistiaceae</taxon>
        <taxon>Prosthecomicrobium</taxon>
    </lineage>
</organism>
<gene>
    <name evidence="15" type="ORF">GGQ63_002525</name>
</gene>
<feature type="domain" description="Four-carbon acid sugar kinase N-terminal" evidence="13">
    <location>
        <begin position="3"/>
        <end position="228"/>
    </location>
</feature>
<dbReference type="Proteomes" id="UP000523821">
    <property type="component" value="Unassembled WGS sequence"/>
</dbReference>
<dbReference type="NCBIfam" id="NF043035">
    <property type="entry name" value="OxoTetrKin"/>
    <property type="match status" value="1"/>
</dbReference>
<comment type="caution">
    <text evidence="15">The sequence shown here is derived from an EMBL/GenBank/DDBJ whole genome shotgun (WGS) entry which is preliminary data.</text>
</comment>
<dbReference type="EMBL" id="JACHOO010000005">
    <property type="protein sequence ID" value="MBB5753455.1"/>
    <property type="molecule type" value="Genomic_DNA"/>
</dbReference>
<evidence type="ECO:0000256" key="1">
    <source>
        <dbReference type="ARBA" id="ARBA00005715"/>
    </source>
</evidence>
<dbReference type="InterPro" id="IPR037051">
    <property type="entry name" value="4-carb_acid_sugar_kinase_N_sf"/>
</dbReference>
<dbReference type="Pfam" id="PF17042">
    <property type="entry name" value="NBD_C"/>
    <property type="match status" value="1"/>
</dbReference>
<evidence type="ECO:0000313" key="15">
    <source>
        <dbReference type="EMBL" id="MBB5753455.1"/>
    </source>
</evidence>
<dbReference type="EC" id="2.7.1.217" evidence="10"/>
<dbReference type="GO" id="GO:0005524">
    <property type="term" value="F:ATP binding"/>
    <property type="evidence" value="ECO:0007669"/>
    <property type="project" value="UniProtKB-KW"/>
</dbReference>
<evidence type="ECO:0000256" key="7">
    <source>
        <dbReference type="ARBA" id="ARBA00035898"/>
    </source>
</evidence>
<accession>A0A7W9L2C8</accession>
<evidence type="ECO:0000256" key="12">
    <source>
        <dbReference type="ARBA" id="ARBA00041377"/>
    </source>
</evidence>